<evidence type="ECO:0000313" key="11">
    <source>
        <dbReference type="Proteomes" id="UP000664698"/>
    </source>
</evidence>
<comment type="function">
    <text evidence="9">Catalyzes the condensation of iminoaspartate with dihydroxyacetone phosphate to form quinolinate.</text>
</comment>
<dbReference type="PANTHER" id="PTHR30573:SF0">
    <property type="entry name" value="QUINOLINATE SYNTHASE, CHLOROPLASTIC"/>
    <property type="match status" value="1"/>
</dbReference>
<comment type="subcellular location">
    <subcellularLocation>
        <location evidence="9">Cytoplasm</location>
    </subcellularLocation>
</comment>
<feature type="binding site" evidence="9">
    <location>
        <position position="86"/>
    </location>
    <ligand>
        <name>[4Fe-4S] cluster</name>
        <dbReference type="ChEBI" id="CHEBI:49883"/>
    </ligand>
</feature>
<evidence type="ECO:0000256" key="6">
    <source>
        <dbReference type="ARBA" id="ARBA00022723"/>
    </source>
</evidence>
<comment type="cofactor">
    <cofactor evidence="9">
        <name>[4Fe-4S] cluster</name>
        <dbReference type="ChEBI" id="CHEBI:49883"/>
    </cofactor>
    <text evidence="9">Binds 1 [4Fe-4S] cluster per subunit.</text>
</comment>
<dbReference type="InterPro" id="IPR036094">
    <property type="entry name" value="NadA_sf"/>
</dbReference>
<evidence type="ECO:0000256" key="8">
    <source>
        <dbReference type="ARBA" id="ARBA00023014"/>
    </source>
</evidence>
<feature type="binding site" evidence="9">
    <location>
        <position position="267"/>
    </location>
    <ligand>
        <name>[4Fe-4S] cluster</name>
        <dbReference type="ChEBI" id="CHEBI:49883"/>
    </ligand>
</feature>
<evidence type="ECO:0000256" key="4">
    <source>
        <dbReference type="ARBA" id="ARBA00022642"/>
    </source>
</evidence>
<evidence type="ECO:0000256" key="3">
    <source>
        <dbReference type="ARBA" id="ARBA00022485"/>
    </source>
</evidence>
<evidence type="ECO:0000256" key="2">
    <source>
        <dbReference type="ARBA" id="ARBA00012669"/>
    </source>
</evidence>
<dbReference type="PANTHER" id="PTHR30573">
    <property type="entry name" value="QUINOLINATE SYNTHETASE A"/>
    <property type="match status" value="1"/>
</dbReference>
<keyword evidence="8 9" id="KW-0411">Iron-sulfur</keyword>
<keyword evidence="5 9" id="KW-0808">Transferase</keyword>
<feature type="binding site" evidence="9">
    <location>
        <position position="172"/>
    </location>
    <ligand>
        <name>[4Fe-4S] cluster</name>
        <dbReference type="ChEBI" id="CHEBI:49883"/>
    </ligand>
</feature>
<proteinExistence type="inferred from homology"/>
<feature type="binding site" evidence="9">
    <location>
        <position position="41"/>
    </location>
    <ligand>
        <name>iminosuccinate</name>
        <dbReference type="ChEBI" id="CHEBI:77875"/>
    </ligand>
</feature>
<keyword evidence="3 9" id="KW-0004">4Fe-4S</keyword>
<comment type="caution">
    <text evidence="10">The sequence shown here is derived from an EMBL/GenBank/DDBJ whole genome shotgun (WGS) entry which is preliminary data.</text>
</comment>
<feature type="binding site" evidence="9">
    <location>
        <position position="215"/>
    </location>
    <ligand>
        <name>iminosuccinate</name>
        <dbReference type="ChEBI" id="CHEBI:77875"/>
    </ligand>
</feature>
<feature type="binding site" evidence="9">
    <location>
        <position position="129"/>
    </location>
    <ligand>
        <name>iminosuccinate</name>
        <dbReference type="ChEBI" id="CHEBI:77875"/>
    </ligand>
</feature>
<dbReference type="Gene3D" id="3.40.50.10800">
    <property type="entry name" value="NadA-like"/>
    <property type="match status" value="3"/>
</dbReference>
<dbReference type="NCBIfam" id="TIGR00550">
    <property type="entry name" value="nadA"/>
    <property type="match status" value="1"/>
</dbReference>
<evidence type="ECO:0000256" key="7">
    <source>
        <dbReference type="ARBA" id="ARBA00023004"/>
    </source>
</evidence>
<feature type="binding site" evidence="9">
    <location>
        <position position="24"/>
    </location>
    <ligand>
        <name>iminosuccinate</name>
        <dbReference type="ChEBI" id="CHEBI:77875"/>
    </ligand>
</feature>
<accession>A0ABS3BRI0</accession>
<dbReference type="HAMAP" id="MF_00568">
    <property type="entry name" value="NadA_type2"/>
    <property type="match status" value="1"/>
</dbReference>
<comment type="catalytic activity">
    <reaction evidence="9">
        <text>iminosuccinate + dihydroxyacetone phosphate = quinolinate + phosphate + 2 H2O + H(+)</text>
        <dbReference type="Rhea" id="RHEA:25888"/>
        <dbReference type="ChEBI" id="CHEBI:15377"/>
        <dbReference type="ChEBI" id="CHEBI:15378"/>
        <dbReference type="ChEBI" id="CHEBI:29959"/>
        <dbReference type="ChEBI" id="CHEBI:43474"/>
        <dbReference type="ChEBI" id="CHEBI:57642"/>
        <dbReference type="ChEBI" id="CHEBI:77875"/>
        <dbReference type="EC" id="2.5.1.72"/>
    </reaction>
</comment>
<keyword evidence="6 9" id="KW-0479">Metal-binding</keyword>
<evidence type="ECO:0000256" key="9">
    <source>
        <dbReference type="HAMAP-Rule" id="MF_00568"/>
    </source>
</evidence>
<dbReference type="InterPro" id="IPR023066">
    <property type="entry name" value="Quinolinate_synth_type2"/>
</dbReference>
<evidence type="ECO:0000256" key="5">
    <source>
        <dbReference type="ARBA" id="ARBA00022679"/>
    </source>
</evidence>
<feature type="binding site" evidence="9">
    <location>
        <begin position="198"/>
        <end position="200"/>
    </location>
    <ligand>
        <name>iminosuccinate</name>
        <dbReference type="ChEBI" id="CHEBI:77875"/>
    </ligand>
</feature>
<keyword evidence="7 9" id="KW-0408">Iron</keyword>
<dbReference type="Pfam" id="PF02445">
    <property type="entry name" value="NadA"/>
    <property type="match status" value="1"/>
</dbReference>
<dbReference type="SUPFAM" id="SSF142754">
    <property type="entry name" value="NadA-like"/>
    <property type="match status" value="1"/>
</dbReference>
<comment type="pathway">
    <text evidence="1 9">Cofactor biosynthesis; NAD(+) biosynthesis; quinolinate from iminoaspartate: step 1/1.</text>
</comment>
<keyword evidence="9" id="KW-0963">Cytoplasm</keyword>
<dbReference type="EMBL" id="JAFKCW010000003">
    <property type="protein sequence ID" value="MBN7801897.1"/>
    <property type="molecule type" value="Genomic_DNA"/>
</dbReference>
<dbReference type="InterPro" id="IPR003473">
    <property type="entry name" value="NadA"/>
</dbReference>
<dbReference type="Proteomes" id="UP000664698">
    <property type="component" value="Unassembled WGS sequence"/>
</dbReference>
<protein>
    <recommendedName>
        <fullName evidence="2 9">Quinolinate synthase</fullName>
        <ecNumber evidence="2 9">2.5.1.72</ecNumber>
    </recommendedName>
</protein>
<evidence type="ECO:0000313" key="10">
    <source>
        <dbReference type="EMBL" id="MBN7801897.1"/>
    </source>
</evidence>
<comment type="similarity">
    <text evidence="9">Belongs to the quinolinate synthase family. Type 2 subfamily.</text>
</comment>
<sequence length="310" mass="34343">MDLSPLQSQLVNLKTQKNAVILAHYYQRPEIQQIADHVGDSLELSRKASESIAEILVFCGVHFMAETAKILNPNCKVLIPDLEAGCSLADSCAVLDFVQMRKSHPDHLAVSYINCSAEIKAHSDYICTSSNAVKIINSFPRDQKIIFAPDRNLGEYLIRETGREMVLWDGACAVHEAFSVQKLIELVQSYPSAKILAHPESKSEILKIAHFTGSTSAMIRYITESSADKFLIGTEAGILHQMKELAPEKTLIPIPTKEDTTCACSECAYMKVNTLQKVLQCLETESPEIILDPLVSSLALVPIRRMLQLS</sequence>
<name>A0ABS3BRI0_9BACT</name>
<evidence type="ECO:0000256" key="1">
    <source>
        <dbReference type="ARBA" id="ARBA00005065"/>
    </source>
</evidence>
<dbReference type="EC" id="2.5.1.72" evidence="2 9"/>
<gene>
    <name evidence="9 10" type="primary">nadA</name>
    <name evidence="10" type="ORF">J0A67_13565</name>
</gene>
<feature type="binding site" evidence="9">
    <location>
        <begin position="112"/>
        <end position="114"/>
    </location>
    <ligand>
        <name>iminosuccinate</name>
        <dbReference type="ChEBI" id="CHEBI:77875"/>
    </ligand>
</feature>
<dbReference type="NCBIfam" id="NF006878">
    <property type="entry name" value="PRK09375.1-2"/>
    <property type="match status" value="1"/>
</dbReference>
<keyword evidence="4 9" id="KW-0662">Pyridine nucleotide biosynthesis</keyword>
<reference evidence="10 11" key="1">
    <citation type="submission" date="2021-03" db="EMBL/GenBank/DDBJ databases">
        <title>novel species isolated from a fishpond in China.</title>
        <authorList>
            <person name="Lu H."/>
            <person name="Cai Z."/>
        </authorList>
    </citation>
    <scope>NUCLEOTIDE SEQUENCE [LARGE SCALE GENOMIC DNA]</scope>
    <source>
        <strain evidence="10 11">JCM 31546</strain>
    </source>
</reference>
<dbReference type="RefSeq" id="WP_206569907.1">
    <property type="nucleotide sequence ID" value="NZ_JAFKCW010000003.1"/>
</dbReference>
<organism evidence="10 11">
    <name type="scientific">Algoriphagus aestuariicola</name>
    <dbReference type="NCBI Taxonomy" id="1852016"/>
    <lineage>
        <taxon>Bacteria</taxon>
        <taxon>Pseudomonadati</taxon>
        <taxon>Bacteroidota</taxon>
        <taxon>Cytophagia</taxon>
        <taxon>Cytophagales</taxon>
        <taxon>Cyclobacteriaceae</taxon>
        <taxon>Algoriphagus</taxon>
    </lineage>
</organism>
<keyword evidence="11" id="KW-1185">Reference proteome</keyword>